<reference evidence="2 3" key="1">
    <citation type="submission" date="2018-11" db="EMBL/GenBank/DDBJ databases">
        <title>Chryseotalea sanarue gen. nov., sp., nov., a member of the family Cytophagaceae, isolated from a brackish lake in Hamamatsu Japan.</title>
        <authorList>
            <person name="Maejima Y."/>
            <person name="Iino T."/>
            <person name="Muraguchi Y."/>
            <person name="Fukuda K."/>
            <person name="Ohkuma M."/>
            <person name="Moriuchi R."/>
            <person name="Dohra H."/>
            <person name="Kimbara K."/>
            <person name="Shintani M."/>
        </authorList>
    </citation>
    <scope>NUCLEOTIDE SEQUENCE [LARGE SCALE GENOMIC DNA]</scope>
    <source>
        <strain evidence="2 3">Ys</strain>
    </source>
</reference>
<evidence type="ECO:0000313" key="3">
    <source>
        <dbReference type="Proteomes" id="UP000288227"/>
    </source>
</evidence>
<keyword evidence="1" id="KW-0812">Transmembrane</keyword>
<evidence type="ECO:0000256" key="1">
    <source>
        <dbReference type="SAM" id="Phobius"/>
    </source>
</evidence>
<sequence length="87" mass="10296">MMYNLIFSQINIEQQWESFINAPFIYITSLISVATIIWIFINYLYKTRLESKSAIIEALEKQLSIYKDKKYIIGETTYSKLSDTQLL</sequence>
<accession>A0A401UF49</accession>
<keyword evidence="1" id="KW-0472">Membrane</keyword>
<keyword evidence="1" id="KW-1133">Transmembrane helix</keyword>
<name>A0A401UF49_9BACT</name>
<organism evidence="2 3">
    <name type="scientific">Chryseotalea sanaruensis</name>
    <dbReference type="NCBI Taxonomy" id="2482724"/>
    <lineage>
        <taxon>Bacteria</taxon>
        <taxon>Pseudomonadati</taxon>
        <taxon>Bacteroidota</taxon>
        <taxon>Cytophagia</taxon>
        <taxon>Cytophagales</taxon>
        <taxon>Chryseotaleaceae</taxon>
        <taxon>Chryseotalea</taxon>
    </lineage>
</organism>
<comment type="caution">
    <text evidence="2">The sequence shown here is derived from an EMBL/GenBank/DDBJ whole genome shotgun (WGS) entry which is preliminary data.</text>
</comment>
<keyword evidence="3" id="KW-1185">Reference proteome</keyword>
<gene>
    <name evidence="2" type="ORF">SanaruYs_37420</name>
</gene>
<proteinExistence type="predicted"/>
<dbReference type="EMBL" id="BHXQ01000008">
    <property type="protein sequence ID" value="GCC53497.1"/>
    <property type="molecule type" value="Genomic_DNA"/>
</dbReference>
<dbReference type="AlphaFoldDB" id="A0A401UF49"/>
<dbReference type="Proteomes" id="UP000288227">
    <property type="component" value="Unassembled WGS sequence"/>
</dbReference>
<evidence type="ECO:0000313" key="2">
    <source>
        <dbReference type="EMBL" id="GCC53497.1"/>
    </source>
</evidence>
<feature type="transmembrane region" description="Helical" evidence="1">
    <location>
        <begin position="24"/>
        <end position="45"/>
    </location>
</feature>
<protein>
    <submittedName>
        <fullName evidence="2">Uncharacterized protein</fullName>
    </submittedName>
</protein>